<sequence length="401" mass="44791">MAKICLVNGVYPPDDFGGAENYVQRTAHALKKRGHDVSILTTTRNASQETLSVKKEFRNGIPVFRFYPLNFSHRSDGTGGNLATQALWHQFDTINPHAKRVVSDFLSTYQPDIVHSNNFMGITASAGKAISDADVRYVHTLHDYSLICPKSNLLREMTAPDNDVAVCDSPPIPCRMYAGAKRRMIGEPDIIVGPSQHVIDIHEKHGFFKNTKTTRIQHGIEDFASSLPKGSCQSVLYVGKHLRAKGLETLFEAARLLPNVRFHLCGTGPYDDRSRAVAENRANVEYHGFVSDERLRELRHKVSAAVVPSVWMENSPLTIYESFANALPVIGADIGGIPELVNRSRGRLFTPKDAEELANRIIELTQEANLRDLRSNAYQWAKNRTFDHHVSELVQAYTASI</sequence>
<dbReference type="RefSeq" id="WP_224830042.1">
    <property type="nucleotide sequence ID" value="NZ_JAIVEF010000035.1"/>
</dbReference>
<dbReference type="Proteomes" id="UP001595925">
    <property type="component" value="Unassembled WGS sequence"/>
</dbReference>
<dbReference type="SUPFAM" id="SSF53756">
    <property type="entry name" value="UDP-Glycosyltransferase/glycogen phosphorylase"/>
    <property type="match status" value="1"/>
</dbReference>
<dbReference type="Pfam" id="PF13439">
    <property type="entry name" value="Glyco_transf_4"/>
    <property type="match status" value="1"/>
</dbReference>
<dbReference type="PANTHER" id="PTHR45947">
    <property type="entry name" value="SULFOQUINOVOSYL TRANSFERASE SQD2"/>
    <property type="match status" value="1"/>
</dbReference>
<reference evidence="3 4" key="1">
    <citation type="journal article" date="2019" name="Int. J. Syst. Evol. Microbiol.">
        <title>The Global Catalogue of Microorganisms (GCM) 10K type strain sequencing project: providing services to taxonomists for standard genome sequencing and annotation.</title>
        <authorList>
            <consortium name="The Broad Institute Genomics Platform"/>
            <consortium name="The Broad Institute Genome Sequencing Center for Infectious Disease"/>
            <person name="Wu L."/>
            <person name="Ma J."/>
        </authorList>
    </citation>
    <scope>NUCLEOTIDE SEQUENCE [LARGE SCALE GENOMIC DNA]</scope>
    <source>
        <strain evidence="3 4">CGMCC 1.15824</strain>
    </source>
</reference>
<dbReference type="CDD" id="cd03823">
    <property type="entry name" value="GT4_ExpE7-like"/>
    <property type="match status" value="1"/>
</dbReference>
<evidence type="ECO:0000259" key="1">
    <source>
        <dbReference type="Pfam" id="PF00534"/>
    </source>
</evidence>
<dbReference type="AlphaFoldDB" id="A0ABD5QH16"/>
<feature type="domain" description="Glycosyltransferase subfamily 4-like N-terminal" evidence="2">
    <location>
        <begin position="16"/>
        <end position="221"/>
    </location>
</feature>
<dbReference type="PANTHER" id="PTHR45947:SF13">
    <property type="entry name" value="TRANSFERASE"/>
    <property type="match status" value="1"/>
</dbReference>
<accession>A0ABD5QH16</accession>
<protein>
    <submittedName>
        <fullName evidence="3">Glycosyltransferase family 4 protein</fullName>
    </submittedName>
</protein>
<organism evidence="3 4">
    <name type="scientific">Saliphagus infecundisoli</name>
    <dbReference type="NCBI Taxonomy" id="1849069"/>
    <lineage>
        <taxon>Archaea</taxon>
        <taxon>Methanobacteriati</taxon>
        <taxon>Methanobacteriota</taxon>
        <taxon>Stenosarchaea group</taxon>
        <taxon>Halobacteria</taxon>
        <taxon>Halobacteriales</taxon>
        <taxon>Natrialbaceae</taxon>
        <taxon>Saliphagus</taxon>
    </lineage>
</organism>
<dbReference type="Pfam" id="PF00534">
    <property type="entry name" value="Glycos_transf_1"/>
    <property type="match status" value="1"/>
</dbReference>
<dbReference type="Gene3D" id="3.40.50.2000">
    <property type="entry name" value="Glycogen Phosphorylase B"/>
    <property type="match status" value="2"/>
</dbReference>
<name>A0ABD5QH16_9EURY</name>
<dbReference type="EMBL" id="JBHSJG010000037">
    <property type="protein sequence ID" value="MFC4988877.1"/>
    <property type="molecule type" value="Genomic_DNA"/>
</dbReference>
<dbReference type="InterPro" id="IPR001296">
    <property type="entry name" value="Glyco_trans_1"/>
</dbReference>
<feature type="domain" description="Glycosyl transferase family 1" evidence="1">
    <location>
        <begin position="230"/>
        <end position="379"/>
    </location>
</feature>
<evidence type="ECO:0000259" key="2">
    <source>
        <dbReference type="Pfam" id="PF13439"/>
    </source>
</evidence>
<keyword evidence="4" id="KW-1185">Reference proteome</keyword>
<dbReference type="InterPro" id="IPR050194">
    <property type="entry name" value="Glycosyltransferase_grp1"/>
</dbReference>
<gene>
    <name evidence="3" type="ORF">ACFPFO_14105</name>
</gene>
<dbReference type="InterPro" id="IPR028098">
    <property type="entry name" value="Glyco_trans_4-like_N"/>
</dbReference>
<proteinExistence type="predicted"/>
<evidence type="ECO:0000313" key="3">
    <source>
        <dbReference type="EMBL" id="MFC4988877.1"/>
    </source>
</evidence>
<evidence type="ECO:0000313" key="4">
    <source>
        <dbReference type="Proteomes" id="UP001595925"/>
    </source>
</evidence>
<comment type="caution">
    <text evidence="3">The sequence shown here is derived from an EMBL/GenBank/DDBJ whole genome shotgun (WGS) entry which is preliminary data.</text>
</comment>